<feature type="compositionally biased region" description="Low complexity" evidence="2">
    <location>
        <begin position="179"/>
        <end position="212"/>
    </location>
</feature>
<feature type="domain" description="CS" evidence="3">
    <location>
        <begin position="235"/>
        <end position="321"/>
    </location>
</feature>
<dbReference type="GO" id="GO:0006457">
    <property type="term" value="P:protein folding"/>
    <property type="evidence" value="ECO:0007669"/>
    <property type="project" value="TreeGrafter"/>
</dbReference>
<dbReference type="PANTHER" id="PTHR12356:SF19">
    <property type="entry name" value="NUDC DOMAIN-CONTAINING PROTEIN 3"/>
    <property type="match status" value="1"/>
</dbReference>
<evidence type="ECO:0000259" key="3">
    <source>
        <dbReference type="PROSITE" id="PS51203"/>
    </source>
</evidence>
<proteinExistence type="predicted"/>
<feature type="region of interest" description="Disordered" evidence="2">
    <location>
        <begin position="381"/>
        <end position="408"/>
    </location>
</feature>
<name>A0A0G4GJ83_9ALVE</name>
<dbReference type="GO" id="GO:0051082">
    <property type="term" value="F:unfolded protein binding"/>
    <property type="evidence" value="ECO:0007669"/>
    <property type="project" value="TreeGrafter"/>
</dbReference>
<dbReference type="InterPro" id="IPR007052">
    <property type="entry name" value="CS_dom"/>
</dbReference>
<evidence type="ECO:0000313" key="4">
    <source>
        <dbReference type="EMBL" id="CEM29890.1"/>
    </source>
</evidence>
<dbReference type="InterPro" id="IPR008978">
    <property type="entry name" value="HSP20-like_chaperone"/>
</dbReference>
<sequence>MGETGMFDEMFLAMAQRHEGIEPLMETFFSFLERKTDFFHVMTTKEGRMGFPPGVSERMVHRVFKKFQSKYERRAQPMLTNDLEQYENAVEQHRNPLGVSSSSSASSSSSRGDKGRPRVSQQQKAKDKEGATGGGGGARIVEIPMTEPAQQSATTPSASKAKSKNENRKGAEEQNGRQTEPAPASASAPAAPETESASADGASSSSSSSSAAPERHPVPCSSANSLSHISTWNGAVTDDYRWSQSLQEVTAEFQVPRCRGADVNVTIKSKSLQIRVKGQDLFEGTFHAAINASEAVWNLEDGCRVVLNLDKMKEGWWPSLVEGGPAIDLTKVDSTKKIEEYDGETQGAIRKILFDQNQKRKGLPTSDELKTQSLLEKAWDAEGSPFKGTPFDPSKLNIQGGGNLPSSF</sequence>
<feature type="compositionally biased region" description="Basic and acidic residues" evidence="2">
    <location>
        <begin position="163"/>
        <end position="175"/>
    </location>
</feature>
<dbReference type="Gene3D" id="2.60.40.790">
    <property type="match status" value="1"/>
</dbReference>
<gene>
    <name evidence="4" type="ORF">Cvel_22130</name>
</gene>
<dbReference type="PROSITE" id="PS51203">
    <property type="entry name" value="CS"/>
    <property type="match status" value="1"/>
</dbReference>
<dbReference type="PANTHER" id="PTHR12356">
    <property type="entry name" value="NUCLEAR MOVEMENT PROTEIN NUDC"/>
    <property type="match status" value="1"/>
</dbReference>
<feature type="compositionally biased region" description="Gly residues" evidence="2">
    <location>
        <begin position="399"/>
        <end position="408"/>
    </location>
</feature>
<feature type="region of interest" description="Disordered" evidence="2">
    <location>
        <begin position="94"/>
        <end position="226"/>
    </location>
</feature>
<dbReference type="InterPro" id="IPR037898">
    <property type="entry name" value="NudC_fam"/>
</dbReference>
<dbReference type="Pfam" id="PF14050">
    <property type="entry name" value="Nudc_N"/>
    <property type="match status" value="1"/>
</dbReference>
<protein>
    <recommendedName>
        <fullName evidence="3">CS domain-containing protein</fullName>
    </recommendedName>
</protein>
<dbReference type="CDD" id="cd06467">
    <property type="entry name" value="p23_NUDC_like"/>
    <property type="match status" value="1"/>
</dbReference>
<dbReference type="GO" id="GO:0005737">
    <property type="term" value="C:cytoplasm"/>
    <property type="evidence" value="ECO:0007669"/>
    <property type="project" value="TreeGrafter"/>
</dbReference>
<organism evidence="4">
    <name type="scientific">Chromera velia CCMP2878</name>
    <dbReference type="NCBI Taxonomy" id="1169474"/>
    <lineage>
        <taxon>Eukaryota</taxon>
        <taxon>Sar</taxon>
        <taxon>Alveolata</taxon>
        <taxon>Colpodellida</taxon>
        <taxon>Chromeraceae</taxon>
        <taxon>Chromera</taxon>
    </lineage>
</organism>
<dbReference type="AlphaFoldDB" id="A0A0G4GJ83"/>
<dbReference type="Pfam" id="PF04969">
    <property type="entry name" value="CS"/>
    <property type="match status" value="1"/>
</dbReference>
<accession>A0A0G4GJ83</accession>
<dbReference type="PhylomeDB" id="A0A0G4GJ83"/>
<keyword evidence="1" id="KW-0597">Phosphoprotein</keyword>
<dbReference type="EMBL" id="CDMZ01001265">
    <property type="protein sequence ID" value="CEM29890.1"/>
    <property type="molecule type" value="Genomic_DNA"/>
</dbReference>
<evidence type="ECO:0000256" key="2">
    <source>
        <dbReference type="SAM" id="MobiDB-lite"/>
    </source>
</evidence>
<reference evidence="4" key="1">
    <citation type="submission" date="2014-11" db="EMBL/GenBank/DDBJ databases">
        <authorList>
            <person name="Otto D Thomas"/>
            <person name="Naeem Raeece"/>
        </authorList>
    </citation>
    <scope>NUCLEOTIDE SEQUENCE</scope>
</reference>
<dbReference type="VEuPathDB" id="CryptoDB:Cvel_22130"/>
<feature type="compositionally biased region" description="Low complexity" evidence="2">
    <location>
        <begin position="100"/>
        <end position="110"/>
    </location>
</feature>
<feature type="compositionally biased region" description="Low complexity" evidence="2">
    <location>
        <begin position="148"/>
        <end position="160"/>
    </location>
</feature>
<dbReference type="InterPro" id="IPR025934">
    <property type="entry name" value="NudC_N_dom"/>
</dbReference>
<evidence type="ECO:0000256" key="1">
    <source>
        <dbReference type="ARBA" id="ARBA00022553"/>
    </source>
</evidence>
<dbReference type="SUPFAM" id="SSF49764">
    <property type="entry name" value="HSP20-like chaperones"/>
    <property type="match status" value="1"/>
</dbReference>